<accession>A0A2P2R1Z9</accession>
<dbReference type="EMBL" id="GGEC01092805">
    <property type="protein sequence ID" value="MBX73289.1"/>
    <property type="molecule type" value="Transcribed_RNA"/>
</dbReference>
<reference evidence="1" key="1">
    <citation type="submission" date="2018-02" db="EMBL/GenBank/DDBJ databases">
        <title>Rhizophora mucronata_Transcriptome.</title>
        <authorList>
            <person name="Meera S.P."/>
            <person name="Sreeshan A."/>
            <person name="Augustine A."/>
        </authorList>
    </citation>
    <scope>NUCLEOTIDE SEQUENCE</scope>
    <source>
        <tissue evidence="1">Leaf</tissue>
    </source>
</reference>
<sequence>MTLQSYMRSVINIYFCNSSNHNCGAACHHGIHMKQLTCKLRGHLKKIPNNKPSLST</sequence>
<dbReference type="AlphaFoldDB" id="A0A2P2R1Z9"/>
<name>A0A2P2R1Z9_RHIMU</name>
<protein>
    <submittedName>
        <fullName evidence="1">Uncharacterized protein</fullName>
    </submittedName>
</protein>
<organism evidence="1">
    <name type="scientific">Rhizophora mucronata</name>
    <name type="common">Asiatic mangrove</name>
    <dbReference type="NCBI Taxonomy" id="61149"/>
    <lineage>
        <taxon>Eukaryota</taxon>
        <taxon>Viridiplantae</taxon>
        <taxon>Streptophyta</taxon>
        <taxon>Embryophyta</taxon>
        <taxon>Tracheophyta</taxon>
        <taxon>Spermatophyta</taxon>
        <taxon>Magnoliopsida</taxon>
        <taxon>eudicotyledons</taxon>
        <taxon>Gunneridae</taxon>
        <taxon>Pentapetalae</taxon>
        <taxon>rosids</taxon>
        <taxon>fabids</taxon>
        <taxon>Malpighiales</taxon>
        <taxon>Rhizophoraceae</taxon>
        <taxon>Rhizophora</taxon>
    </lineage>
</organism>
<proteinExistence type="predicted"/>
<evidence type="ECO:0000313" key="1">
    <source>
        <dbReference type="EMBL" id="MBX73289.1"/>
    </source>
</evidence>